<feature type="region of interest" description="Disordered" evidence="2">
    <location>
        <begin position="608"/>
        <end position="635"/>
    </location>
</feature>
<feature type="compositionally biased region" description="Polar residues" evidence="2">
    <location>
        <begin position="608"/>
        <end position="625"/>
    </location>
</feature>
<dbReference type="PANTHER" id="PTHR46910">
    <property type="entry name" value="TRANSCRIPTION FACTOR PDR1"/>
    <property type="match status" value="1"/>
</dbReference>
<organism evidence="4">
    <name type="scientific">Psilocybe cubensis</name>
    <name type="common">Psychedelic mushroom</name>
    <name type="synonym">Stropharia cubensis</name>
    <dbReference type="NCBI Taxonomy" id="181762"/>
    <lineage>
        <taxon>Eukaryota</taxon>
        <taxon>Fungi</taxon>
        <taxon>Dikarya</taxon>
        <taxon>Basidiomycota</taxon>
        <taxon>Agaricomycotina</taxon>
        <taxon>Agaricomycetes</taxon>
        <taxon>Agaricomycetidae</taxon>
        <taxon>Agaricales</taxon>
        <taxon>Agaricineae</taxon>
        <taxon>Strophariaceae</taxon>
        <taxon>Psilocybe</taxon>
    </lineage>
</organism>
<dbReference type="SMART" id="SM00906">
    <property type="entry name" value="Fungal_trans"/>
    <property type="match status" value="1"/>
</dbReference>
<feature type="compositionally biased region" description="Polar residues" evidence="2">
    <location>
        <begin position="31"/>
        <end position="47"/>
    </location>
</feature>
<dbReference type="PANTHER" id="PTHR46910:SF38">
    <property type="entry name" value="ZN(2)-C6 FUNGAL-TYPE DOMAIN-CONTAINING PROTEIN"/>
    <property type="match status" value="1"/>
</dbReference>
<dbReference type="GO" id="GO:0003700">
    <property type="term" value="F:DNA-binding transcription factor activity"/>
    <property type="evidence" value="ECO:0007669"/>
    <property type="project" value="InterPro"/>
</dbReference>
<dbReference type="InterPro" id="IPR050987">
    <property type="entry name" value="AtrR-like"/>
</dbReference>
<proteinExistence type="predicted"/>
<dbReference type="GO" id="GO:0008270">
    <property type="term" value="F:zinc ion binding"/>
    <property type="evidence" value="ECO:0007669"/>
    <property type="project" value="InterPro"/>
</dbReference>
<gene>
    <name evidence="4" type="ORF">JR316_006945</name>
</gene>
<name>A0A8H8CJ40_PSICU</name>
<dbReference type="EMBL" id="JAFIQS010000006">
    <property type="protein sequence ID" value="KAG5168347.1"/>
    <property type="molecule type" value="Genomic_DNA"/>
</dbReference>
<protein>
    <recommendedName>
        <fullName evidence="3">Xylanolytic transcriptional activator regulatory domain-containing protein</fullName>
    </recommendedName>
</protein>
<dbReference type="AlphaFoldDB" id="A0A8H8CJ40"/>
<dbReference type="GO" id="GO:0006351">
    <property type="term" value="P:DNA-templated transcription"/>
    <property type="evidence" value="ECO:0007669"/>
    <property type="project" value="InterPro"/>
</dbReference>
<dbReference type="GO" id="GO:0003677">
    <property type="term" value="F:DNA binding"/>
    <property type="evidence" value="ECO:0007669"/>
    <property type="project" value="InterPro"/>
</dbReference>
<evidence type="ECO:0000259" key="3">
    <source>
        <dbReference type="SMART" id="SM00906"/>
    </source>
</evidence>
<feature type="domain" description="Xylanolytic transcriptional activator regulatory" evidence="3">
    <location>
        <begin position="286"/>
        <end position="361"/>
    </location>
</feature>
<comment type="caution">
    <text evidence="4">The sequence shown here is derived from an EMBL/GenBank/DDBJ whole genome shotgun (WGS) entry which is preliminary data.</text>
</comment>
<sequence>MQQAAYIQILEGRIQALEECIEKLRRDANKESCTTSPDTNPSPTATQGPDAALSCLYAQDPQIQSVPFDNGVSSATLAEETEIPETGDLAHVALAQDMTKLSMSPGSTDRFFGQASVFMFARDVYIVRESVTGDNAGLDPKQHRRLTFWDTRPWEVSFVTASEEHYVYPEEDLLLNLVELYFEKTNSMIPVLHRPTFMKSLCLRQHHWDPSFGMIVLLVCALGSKYSQDPRVNEPDDSSGLSSGWKYFSQVPIHRKVMLVKTTVYDLQYFSLAAQYLMSTSMPQASWDVLGIGLRYALEQGAHRRKGQNQTRSAENELRKRAFWFGAIVCLDRIGSSFLGRPCAFPHETFDVEYPVECDDEYWETDDPALAFQQPAGKPCSITGFVCLIKLCEILGFVLRTLYSNKKSRLLSGFVGNDWEGRMVAALDSAMNEWKDSLPDYLHWDPDRPNSLFFHQSVNLHATYYYVQMQMHRQFLTKKNSITFTSLAMCSNAARACARVLEAGMTRGLRVLPNTMIAAFTAGVLMVLAFYGGQCAETEYISNPEEEKSIYNKCVNVLKECERRWHPAGRLRDILNEVGTLNQYFPVPAASNRKRRRHLFDAEFSAQPSISSAGTSNHPQHVTPDTSSSTSTCSEEMLPYDSDLQNLMLAEMGYVPGDFKEGVQDCADLNSDTTDNSCNIPPSDDLTLGADMFGMWLELVSASSNIDNLDAYLATSMSQSLP</sequence>
<reference evidence="4" key="1">
    <citation type="submission" date="2021-02" db="EMBL/GenBank/DDBJ databases">
        <title>Psilocybe cubensis genome.</title>
        <authorList>
            <person name="Mckernan K.J."/>
            <person name="Crawford S."/>
            <person name="Trippe A."/>
            <person name="Kane L.T."/>
            <person name="Mclaughlin S."/>
        </authorList>
    </citation>
    <scope>NUCLEOTIDE SEQUENCE [LARGE SCALE GENOMIC DNA]</scope>
    <source>
        <strain evidence="4">MGC-MH-2018</strain>
    </source>
</reference>
<accession>A0A8H8CJ40</accession>
<evidence type="ECO:0000313" key="4">
    <source>
        <dbReference type="EMBL" id="KAG5168347.1"/>
    </source>
</evidence>
<dbReference type="InterPro" id="IPR007219">
    <property type="entry name" value="XnlR_reg_dom"/>
</dbReference>
<dbReference type="CDD" id="cd12148">
    <property type="entry name" value="fungal_TF_MHR"/>
    <property type="match status" value="1"/>
</dbReference>
<keyword evidence="1" id="KW-0539">Nucleus</keyword>
<evidence type="ECO:0000256" key="1">
    <source>
        <dbReference type="ARBA" id="ARBA00023242"/>
    </source>
</evidence>
<feature type="region of interest" description="Disordered" evidence="2">
    <location>
        <begin position="28"/>
        <end position="50"/>
    </location>
</feature>
<dbReference type="Pfam" id="PF04082">
    <property type="entry name" value="Fungal_trans"/>
    <property type="match status" value="1"/>
</dbReference>
<evidence type="ECO:0000256" key="2">
    <source>
        <dbReference type="SAM" id="MobiDB-lite"/>
    </source>
</evidence>